<accession>A0A0R2FXZ2</accession>
<keyword evidence="2" id="KW-0808">Transferase</keyword>
<dbReference type="eggNOG" id="COG0462">
    <property type="taxonomic scope" value="Bacteria"/>
</dbReference>
<dbReference type="NCBIfam" id="NF002320">
    <property type="entry name" value="PRK01259.1"/>
    <property type="match status" value="1"/>
</dbReference>
<dbReference type="FunFam" id="3.40.50.2020:FF:000007">
    <property type="entry name" value="Ribose-phosphate pyrophosphokinase"/>
    <property type="match status" value="1"/>
</dbReference>
<evidence type="ECO:0000256" key="9">
    <source>
        <dbReference type="ARBA" id="ARBA00049535"/>
    </source>
</evidence>
<evidence type="ECO:0000259" key="10">
    <source>
        <dbReference type="Pfam" id="PF13793"/>
    </source>
</evidence>
<dbReference type="EC" id="2.7.6.1" evidence="1"/>
<dbReference type="PANTHER" id="PTHR10210:SF41">
    <property type="entry name" value="RIBOSE-PHOSPHATE PYROPHOSPHOKINASE 1, CHLOROPLASTIC"/>
    <property type="match status" value="1"/>
</dbReference>
<name>A0A0R2FXZ2_9LACO</name>
<dbReference type="GO" id="GO:0000287">
    <property type="term" value="F:magnesium ion binding"/>
    <property type="evidence" value="ECO:0007669"/>
    <property type="project" value="InterPro"/>
</dbReference>
<gene>
    <name evidence="11" type="ORF">IV68_GL000095</name>
</gene>
<dbReference type="Gene3D" id="3.40.50.2020">
    <property type="match status" value="2"/>
</dbReference>
<dbReference type="SMART" id="SM01400">
    <property type="entry name" value="Pribosyltran_N"/>
    <property type="match status" value="1"/>
</dbReference>
<dbReference type="GO" id="GO:0004749">
    <property type="term" value="F:ribose phosphate diphosphokinase activity"/>
    <property type="evidence" value="ECO:0007669"/>
    <property type="project" value="UniProtKB-EC"/>
</dbReference>
<keyword evidence="6 11" id="KW-0418">Kinase</keyword>
<dbReference type="GO" id="GO:0006164">
    <property type="term" value="P:purine nucleotide biosynthetic process"/>
    <property type="evidence" value="ECO:0007669"/>
    <property type="project" value="TreeGrafter"/>
</dbReference>
<keyword evidence="5" id="KW-0547">Nucleotide-binding</keyword>
<evidence type="ECO:0000256" key="7">
    <source>
        <dbReference type="ARBA" id="ARBA00022840"/>
    </source>
</evidence>
<evidence type="ECO:0000256" key="1">
    <source>
        <dbReference type="ARBA" id="ARBA00013247"/>
    </source>
</evidence>
<keyword evidence="8" id="KW-0460">Magnesium</keyword>
<dbReference type="NCBIfam" id="TIGR01251">
    <property type="entry name" value="ribP_PPkin"/>
    <property type="match status" value="1"/>
</dbReference>
<evidence type="ECO:0000256" key="5">
    <source>
        <dbReference type="ARBA" id="ARBA00022741"/>
    </source>
</evidence>
<keyword evidence="12" id="KW-1185">Reference proteome</keyword>
<dbReference type="GO" id="GO:0006015">
    <property type="term" value="P:5-phosphoribose 1-diphosphate biosynthetic process"/>
    <property type="evidence" value="ECO:0007669"/>
    <property type="project" value="TreeGrafter"/>
</dbReference>
<dbReference type="CDD" id="cd06223">
    <property type="entry name" value="PRTases_typeI"/>
    <property type="match status" value="1"/>
</dbReference>
<dbReference type="Pfam" id="PF13793">
    <property type="entry name" value="Pribosyltran_N"/>
    <property type="match status" value="1"/>
</dbReference>
<dbReference type="InterPro" id="IPR029099">
    <property type="entry name" value="Pribosyltran_N"/>
</dbReference>
<evidence type="ECO:0000256" key="6">
    <source>
        <dbReference type="ARBA" id="ARBA00022777"/>
    </source>
</evidence>
<dbReference type="GO" id="GO:0005737">
    <property type="term" value="C:cytoplasm"/>
    <property type="evidence" value="ECO:0007669"/>
    <property type="project" value="TreeGrafter"/>
</dbReference>
<dbReference type="STRING" id="1123500.GCA_000420365_00408"/>
<evidence type="ECO:0000313" key="11">
    <source>
        <dbReference type="EMBL" id="KRN33297.1"/>
    </source>
</evidence>
<dbReference type="GO" id="GO:0002189">
    <property type="term" value="C:ribose phosphate diphosphokinase complex"/>
    <property type="evidence" value="ECO:0007669"/>
    <property type="project" value="TreeGrafter"/>
</dbReference>
<feature type="domain" description="Ribose-phosphate pyrophosphokinase N-terminal" evidence="10">
    <location>
        <begin position="1"/>
        <end position="117"/>
    </location>
</feature>
<sequence>MKIFGLSTNHALAEAVAKELHTKLGLIDIQAFADGEIYERVLESVRGADVFVVSPIAVEANDSFMQIMIVIDALRRASAKTINVVIPYFGYGRSDRKAKAREPITAKLIASLLEMNGADRVISIDFHAPQLQGFFNVPVDHLLGAPLLSEYFKQNQLVEDLVVVSPDHTGAGRARNFADLLDAPWGVVNDLVAKETPASPEAIVGDVTGKNAIIIDDIIDSGQRMEVTARALRANGAKSVRVVATHPVFSELAGARLAADDDINEIIVTDTIPLINANQSDKLTVLSVAPMLAHAIEAIHEERTLNKYQIAQADDYKVVK</sequence>
<reference evidence="11 12" key="1">
    <citation type="journal article" date="2015" name="Genome Announc.">
        <title>Expanding the biotechnology potential of lactobacilli through comparative genomics of 213 strains and associated genera.</title>
        <authorList>
            <person name="Sun Z."/>
            <person name="Harris H.M."/>
            <person name="McCann A."/>
            <person name="Guo C."/>
            <person name="Argimon S."/>
            <person name="Zhang W."/>
            <person name="Yang X."/>
            <person name="Jeffery I.B."/>
            <person name="Cooney J.C."/>
            <person name="Kagawa T.F."/>
            <person name="Liu W."/>
            <person name="Song Y."/>
            <person name="Salvetti E."/>
            <person name="Wrobel A."/>
            <person name="Rasinkangas P."/>
            <person name="Parkhill J."/>
            <person name="Rea M.C."/>
            <person name="O'Sullivan O."/>
            <person name="Ritari J."/>
            <person name="Douillard F.P."/>
            <person name="Paul Ross R."/>
            <person name="Yang R."/>
            <person name="Briner A.E."/>
            <person name="Felis G.E."/>
            <person name="de Vos W.M."/>
            <person name="Barrangou R."/>
            <person name="Klaenhammer T.R."/>
            <person name="Caufield P.W."/>
            <person name="Cui Y."/>
            <person name="Zhang H."/>
            <person name="O'Toole P.W."/>
        </authorList>
    </citation>
    <scope>NUCLEOTIDE SEQUENCE [LARGE SCALE GENOMIC DNA]</scope>
    <source>
        <strain evidence="11 12">DSM 20190</strain>
    </source>
</reference>
<dbReference type="GO" id="GO:0016301">
    <property type="term" value="F:kinase activity"/>
    <property type="evidence" value="ECO:0007669"/>
    <property type="project" value="UniProtKB-KW"/>
</dbReference>
<evidence type="ECO:0000256" key="3">
    <source>
        <dbReference type="ARBA" id="ARBA00022723"/>
    </source>
</evidence>
<keyword evidence="7" id="KW-0067">ATP-binding</keyword>
<evidence type="ECO:0000313" key="12">
    <source>
        <dbReference type="Proteomes" id="UP000051296"/>
    </source>
</evidence>
<evidence type="ECO:0000256" key="8">
    <source>
        <dbReference type="ARBA" id="ARBA00022842"/>
    </source>
</evidence>
<proteinExistence type="predicted"/>
<dbReference type="InterPro" id="IPR005946">
    <property type="entry name" value="Rib-P_diPkinase"/>
</dbReference>
<evidence type="ECO:0000256" key="2">
    <source>
        <dbReference type="ARBA" id="ARBA00022679"/>
    </source>
</evidence>
<dbReference type="PATRIC" id="fig|1123500.6.peg.93"/>
<evidence type="ECO:0000256" key="4">
    <source>
        <dbReference type="ARBA" id="ARBA00022727"/>
    </source>
</evidence>
<dbReference type="EMBL" id="JQAX01000001">
    <property type="protein sequence ID" value="KRN33297.1"/>
    <property type="molecule type" value="Genomic_DNA"/>
</dbReference>
<protein>
    <recommendedName>
        <fullName evidence="1">ribose-phosphate diphosphokinase</fullName>
        <ecNumber evidence="1">2.7.6.1</ecNumber>
    </recommendedName>
</protein>
<keyword evidence="4" id="KW-0545">Nucleotide biosynthesis</keyword>
<dbReference type="InterPro" id="IPR000836">
    <property type="entry name" value="PRTase_dom"/>
</dbReference>
<comment type="catalytic activity">
    <reaction evidence="9">
        <text>D-ribose 5-phosphate + ATP = 5-phospho-alpha-D-ribose 1-diphosphate + AMP + H(+)</text>
        <dbReference type="Rhea" id="RHEA:15609"/>
        <dbReference type="ChEBI" id="CHEBI:15378"/>
        <dbReference type="ChEBI" id="CHEBI:30616"/>
        <dbReference type="ChEBI" id="CHEBI:58017"/>
        <dbReference type="ChEBI" id="CHEBI:78346"/>
        <dbReference type="ChEBI" id="CHEBI:456215"/>
        <dbReference type="EC" id="2.7.6.1"/>
    </reaction>
</comment>
<comment type="caution">
    <text evidence="11">The sequence shown here is derived from an EMBL/GenBank/DDBJ whole genome shotgun (WGS) entry which is preliminary data.</text>
</comment>
<dbReference type="PANTHER" id="PTHR10210">
    <property type="entry name" value="RIBOSE-PHOSPHATE DIPHOSPHOKINASE FAMILY MEMBER"/>
    <property type="match status" value="1"/>
</dbReference>
<dbReference type="SUPFAM" id="SSF53271">
    <property type="entry name" value="PRTase-like"/>
    <property type="match status" value="2"/>
</dbReference>
<dbReference type="Proteomes" id="UP000051296">
    <property type="component" value="Unassembled WGS sequence"/>
</dbReference>
<organism evidence="11 12">
    <name type="scientific">Weissella halotolerans DSM 20190</name>
    <dbReference type="NCBI Taxonomy" id="1123500"/>
    <lineage>
        <taxon>Bacteria</taxon>
        <taxon>Bacillati</taxon>
        <taxon>Bacillota</taxon>
        <taxon>Bacilli</taxon>
        <taxon>Lactobacillales</taxon>
        <taxon>Lactobacillaceae</taxon>
        <taxon>Weissella</taxon>
    </lineage>
</organism>
<dbReference type="Pfam" id="PF14572">
    <property type="entry name" value="Pribosyl_synth"/>
    <property type="match status" value="1"/>
</dbReference>
<dbReference type="GO" id="GO:0005524">
    <property type="term" value="F:ATP binding"/>
    <property type="evidence" value="ECO:0007669"/>
    <property type="project" value="UniProtKB-KW"/>
</dbReference>
<dbReference type="InParanoid" id="A0A0R2FXZ2"/>
<keyword evidence="3" id="KW-0479">Metal-binding</keyword>
<dbReference type="InterPro" id="IPR029057">
    <property type="entry name" value="PRTase-like"/>
</dbReference>
<dbReference type="AlphaFoldDB" id="A0A0R2FXZ2"/>